<dbReference type="PANTHER" id="PTHR43179">
    <property type="entry name" value="RHAMNOSYLTRANSFERASE WBBL"/>
    <property type="match status" value="1"/>
</dbReference>
<keyword evidence="5" id="KW-0472">Membrane</keyword>
<keyword evidence="5" id="KW-1133">Transmembrane helix</keyword>
<evidence type="ECO:0000259" key="6">
    <source>
        <dbReference type="Pfam" id="PF00535"/>
    </source>
</evidence>
<gene>
    <name evidence="7" type="ORF">H7E68_02095</name>
</gene>
<comment type="pathway">
    <text evidence="1">Cell wall biogenesis; cell wall polysaccharide biosynthesis.</text>
</comment>
<reference evidence="7 8" key="1">
    <citation type="submission" date="2020-08" db="EMBL/GenBank/DDBJ databases">
        <title>Clostridia isolated from Swiss meat.</title>
        <authorList>
            <person name="Wambui J."/>
            <person name="Stevens M.J.A."/>
            <person name="Stephan R."/>
        </authorList>
    </citation>
    <scope>NUCLEOTIDE SEQUENCE [LARGE SCALE GENOMIC DNA]</scope>
    <source>
        <strain evidence="7 8">CM001</strain>
    </source>
</reference>
<dbReference type="Gene3D" id="3.90.550.10">
    <property type="entry name" value="Spore Coat Polysaccharide Biosynthesis Protein SpsA, Chain A"/>
    <property type="match status" value="1"/>
</dbReference>
<organism evidence="7 8">
    <name type="scientific">Clostridium gasigenes</name>
    <dbReference type="NCBI Taxonomy" id="94869"/>
    <lineage>
        <taxon>Bacteria</taxon>
        <taxon>Bacillati</taxon>
        <taxon>Bacillota</taxon>
        <taxon>Clostridia</taxon>
        <taxon>Eubacteriales</taxon>
        <taxon>Clostridiaceae</taxon>
        <taxon>Clostridium</taxon>
    </lineage>
</organism>
<feature type="transmembrane region" description="Helical" evidence="5">
    <location>
        <begin position="277"/>
        <end position="299"/>
    </location>
</feature>
<dbReference type="InterPro" id="IPR001173">
    <property type="entry name" value="Glyco_trans_2-like"/>
</dbReference>
<dbReference type="Proteomes" id="UP000585258">
    <property type="component" value="Unassembled WGS sequence"/>
</dbReference>
<dbReference type="EMBL" id="JACKWY010000001">
    <property type="protein sequence ID" value="MBB6713525.1"/>
    <property type="molecule type" value="Genomic_DNA"/>
</dbReference>
<dbReference type="PANTHER" id="PTHR43179:SF12">
    <property type="entry name" value="GALACTOFURANOSYLTRANSFERASE GLFT2"/>
    <property type="match status" value="1"/>
</dbReference>
<protein>
    <submittedName>
        <fullName evidence="7">Glycosyltransferase family 2 protein</fullName>
    </submittedName>
</protein>
<evidence type="ECO:0000256" key="1">
    <source>
        <dbReference type="ARBA" id="ARBA00004776"/>
    </source>
</evidence>
<evidence type="ECO:0000256" key="5">
    <source>
        <dbReference type="SAM" id="Phobius"/>
    </source>
</evidence>
<dbReference type="RefSeq" id="WP_185163331.1">
    <property type="nucleotide sequence ID" value="NZ_JACKWY010000001.1"/>
</dbReference>
<name>A0A7X0S9L7_9CLOT</name>
<keyword evidence="3" id="KW-0328">Glycosyltransferase</keyword>
<comment type="caution">
    <text evidence="7">The sequence shown here is derived from an EMBL/GenBank/DDBJ whole genome shotgun (WGS) entry which is preliminary data.</text>
</comment>
<evidence type="ECO:0000256" key="4">
    <source>
        <dbReference type="ARBA" id="ARBA00022679"/>
    </source>
</evidence>
<dbReference type="SUPFAM" id="SSF53448">
    <property type="entry name" value="Nucleotide-diphospho-sugar transferases"/>
    <property type="match status" value="1"/>
</dbReference>
<sequence length="331" mass="38628">MDLISLVIINYNNKSYLKRCLSSIEQQTYNNLQIIFIDNKSVDGSFDYMKEEYSNENILLMYNEVNNGYAGAANQGIKLAKGKYVMILNPDIIMEKDFIYQLHNFAKSNKNTGAISGKLLKYDFSNDKKSNYIDSAGIDMYRNRRFKDRGQNELDEGQYDESKEIFGVCGAAPFYSRKILDEIAIDGEYFDEDFFAYKEDIDLSWRINLAGYKNMYYPKAVAYHGRGLGGHKGGIFNFIKYRKTQSEFLRGISLRNQVMLVNKNETKESLKGSRLKIMIRSCVFFCYMIVFESFSIKYIKEAKALRNKINNKKIKFQNNRKLNFDFLKLLK</sequence>
<evidence type="ECO:0000256" key="2">
    <source>
        <dbReference type="ARBA" id="ARBA00006739"/>
    </source>
</evidence>
<accession>A0A7X0S9L7</accession>
<proteinExistence type="inferred from homology"/>
<dbReference type="Pfam" id="PF00535">
    <property type="entry name" value="Glycos_transf_2"/>
    <property type="match status" value="1"/>
</dbReference>
<dbReference type="GO" id="GO:0016757">
    <property type="term" value="F:glycosyltransferase activity"/>
    <property type="evidence" value="ECO:0007669"/>
    <property type="project" value="UniProtKB-KW"/>
</dbReference>
<dbReference type="AlphaFoldDB" id="A0A7X0S9L7"/>
<feature type="domain" description="Glycosyltransferase 2-like" evidence="6">
    <location>
        <begin position="5"/>
        <end position="158"/>
    </location>
</feature>
<evidence type="ECO:0000256" key="3">
    <source>
        <dbReference type="ARBA" id="ARBA00022676"/>
    </source>
</evidence>
<evidence type="ECO:0000313" key="8">
    <source>
        <dbReference type="Proteomes" id="UP000585258"/>
    </source>
</evidence>
<dbReference type="CDD" id="cd04186">
    <property type="entry name" value="GT_2_like_c"/>
    <property type="match status" value="1"/>
</dbReference>
<dbReference type="InterPro" id="IPR029044">
    <property type="entry name" value="Nucleotide-diphossugar_trans"/>
</dbReference>
<comment type="similarity">
    <text evidence="2">Belongs to the glycosyltransferase 2 family.</text>
</comment>
<keyword evidence="4 7" id="KW-0808">Transferase</keyword>
<evidence type="ECO:0000313" key="7">
    <source>
        <dbReference type="EMBL" id="MBB6713525.1"/>
    </source>
</evidence>
<keyword evidence="5" id="KW-0812">Transmembrane</keyword>